<sequence>MAGRCFARRRAGCAICRELMWLSRARWLLVLRKTLRKFSAAGCARRLVDGAVPRTTGHKMLRVAWQLHAAGGALVCAATAQRVAGGRRPAMLRRCRDG</sequence>
<feature type="chain" id="PRO_5016380460" evidence="1">
    <location>
        <begin position="26"/>
        <end position="98"/>
    </location>
</feature>
<evidence type="ECO:0000313" key="3">
    <source>
        <dbReference type="Proteomes" id="UP000250235"/>
    </source>
</evidence>
<dbReference type="AlphaFoldDB" id="A0A2Z7A3V1"/>
<organism evidence="2 3">
    <name type="scientific">Dorcoceras hygrometricum</name>
    <dbReference type="NCBI Taxonomy" id="472368"/>
    <lineage>
        <taxon>Eukaryota</taxon>
        <taxon>Viridiplantae</taxon>
        <taxon>Streptophyta</taxon>
        <taxon>Embryophyta</taxon>
        <taxon>Tracheophyta</taxon>
        <taxon>Spermatophyta</taxon>
        <taxon>Magnoliopsida</taxon>
        <taxon>eudicotyledons</taxon>
        <taxon>Gunneridae</taxon>
        <taxon>Pentapetalae</taxon>
        <taxon>asterids</taxon>
        <taxon>lamiids</taxon>
        <taxon>Lamiales</taxon>
        <taxon>Gesneriaceae</taxon>
        <taxon>Didymocarpoideae</taxon>
        <taxon>Trichosporeae</taxon>
        <taxon>Loxocarpinae</taxon>
        <taxon>Dorcoceras</taxon>
    </lineage>
</organism>
<keyword evidence="1" id="KW-0732">Signal</keyword>
<evidence type="ECO:0000313" key="2">
    <source>
        <dbReference type="EMBL" id="KZV13635.1"/>
    </source>
</evidence>
<keyword evidence="3" id="KW-1185">Reference proteome</keyword>
<proteinExistence type="predicted"/>
<reference evidence="2 3" key="1">
    <citation type="journal article" date="2015" name="Proc. Natl. Acad. Sci. U.S.A.">
        <title>The resurrection genome of Boea hygrometrica: A blueprint for survival of dehydration.</title>
        <authorList>
            <person name="Xiao L."/>
            <person name="Yang G."/>
            <person name="Zhang L."/>
            <person name="Yang X."/>
            <person name="Zhao S."/>
            <person name="Ji Z."/>
            <person name="Zhou Q."/>
            <person name="Hu M."/>
            <person name="Wang Y."/>
            <person name="Chen M."/>
            <person name="Xu Y."/>
            <person name="Jin H."/>
            <person name="Xiao X."/>
            <person name="Hu G."/>
            <person name="Bao F."/>
            <person name="Hu Y."/>
            <person name="Wan P."/>
            <person name="Li L."/>
            <person name="Deng X."/>
            <person name="Kuang T."/>
            <person name="Xiang C."/>
            <person name="Zhu J.K."/>
            <person name="Oliver M.J."/>
            <person name="He Y."/>
        </authorList>
    </citation>
    <scope>NUCLEOTIDE SEQUENCE [LARGE SCALE GENOMIC DNA]</scope>
    <source>
        <strain evidence="3">cv. XS01</strain>
    </source>
</reference>
<protein>
    <submittedName>
        <fullName evidence="2">Regulator of chromosome condensation/beta-lactamase-inhibitor protein II domain containing protein</fullName>
    </submittedName>
</protein>
<dbReference type="EMBL" id="KV031456">
    <property type="protein sequence ID" value="KZV13635.1"/>
    <property type="molecule type" value="Genomic_DNA"/>
</dbReference>
<accession>A0A2Z7A3V1</accession>
<name>A0A2Z7A3V1_9LAMI</name>
<evidence type="ECO:0000256" key="1">
    <source>
        <dbReference type="SAM" id="SignalP"/>
    </source>
</evidence>
<gene>
    <name evidence="2" type="ORF">F511_45203</name>
</gene>
<feature type="signal peptide" evidence="1">
    <location>
        <begin position="1"/>
        <end position="25"/>
    </location>
</feature>
<dbReference type="Proteomes" id="UP000250235">
    <property type="component" value="Unassembled WGS sequence"/>
</dbReference>